<evidence type="ECO:0000256" key="1">
    <source>
        <dbReference type="RuleBase" id="RU000411"/>
    </source>
</evidence>
<dbReference type="InterPro" id="IPR042185">
    <property type="entry name" value="Serpin_sf_2"/>
</dbReference>
<comment type="similarity">
    <text evidence="1">Belongs to the serpin family.</text>
</comment>
<feature type="domain" description="Serpin" evidence="2">
    <location>
        <begin position="77"/>
        <end position="421"/>
    </location>
</feature>
<dbReference type="InterPro" id="IPR023795">
    <property type="entry name" value="Serpin_CS"/>
</dbReference>
<dbReference type="SMART" id="SM00093">
    <property type="entry name" value="SERPIN"/>
    <property type="match status" value="1"/>
</dbReference>
<dbReference type="GO" id="GO:0004867">
    <property type="term" value="F:serine-type endopeptidase inhibitor activity"/>
    <property type="evidence" value="ECO:0007669"/>
    <property type="project" value="InterPro"/>
</dbReference>
<dbReference type="Pfam" id="PF00079">
    <property type="entry name" value="Serpin"/>
    <property type="match status" value="1"/>
</dbReference>
<dbReference type="PANTHER" id="PTHR11461">
    <property type="entry name" value="SERINE PROTEASE INHIBITOR, SERPIN"/>
    <property type="match status" value="1"/>
</dbReference>
<dbReference type="CDD" id="cd19590">
    <property type="entry name" value="serpin_thermopin-like"/>
    <property type="match status" value="1"/>
</dbReference>
<organism evidence="3 4">
    <name type="scientific">Cenarchaeum symbiosum (strain A)</name>
    <dbReference type="NCBI Taxonomy" id="414004"/>
    <lineage>
        <taxon>Archaea</taxon>
        <taxon>Nitrososphaerota</taxon>
        <taxon>Candidatus Cenarchaeales</taxon>
        <taxon>Candidatus Cenarchaeaceae</taxon>
        <taxon>Candidatus Cenarchaeum</taxon>
    </lineage>
</organism>
<dbReference type="EnsemblBacteria" id="ABK78299">
    <property type="protein sequence ID" value="ABK78299"/>
    <property type="gene ID" value="CENSYa_1682"/>
</dbReference>
<keyword evidence="3" id="KW-0722">Serine protease inhibitor</keyword>
<name>A0RY82_CENSY</name>
<dbReference type="Proteomes" id="UP000000758">
    <property type="component" value="Chromosome"/>
</dbReference>
<dbReference type="Gene3D" id="3.30.497.10">
    <property type="entry name" value="Antithrombin, subunit I, domain 2"/>
    <property type="match status" value="1"/>
</dbReference>
<dbReference type="KEGG" id="csy:CENSYa_1682"/>
<dbReference type="GO" id="GO:0005615">
    <property type="term" value="C:extracellular space"/>
    <property type="evidence" value="ECO:0007669"/>
    <property type="project" value="InterPro"/>
</dbReference>
<keyword evidence="3" id="KW-0646">Protease inhibitor</keyword>
<dbReference type="InterPro" id="IPR042178">
    <property type="entry name" value="Serpin_sf_1"/>
</dbReference>
<dbReference type="PROSITE" id="PS00284">
    <property type="entry name" value="SERPIN"/>
    <property type="match status" value="1"/>
</dbReference>
<dbReference type="InterPro" id="IPR000215">
    <property type="entry name" value="Serpin_fam"/>
</dbReference>
<evidence type="ECO:0000259" key="2">
    <source>
        <dbReference type="SMART" id="SM00093"/>
    </source>
</evidence>
<accession>A0RY82</accession>
<dbReference type="InterPro" id="IPR023796">
    <property type="entry name" value="Serpin_dom"/>
</dbReference>
<keyword evidence="4" id="KW-1185">Reference proteome</keyword>
<dbReference type="InterPro" id="IPR036186">
    <property type="entry name" value="Serpin_sf"/>
</dbReference>
<proteinExistence type="inferred from homology"/>
<dbReference type="HOGENOM" id="CLU_023330_0_3_2"/>
<dbReference type="PANTHER" id="PTHR11461:SF211">
    <property type="entry name" value="GH10112P-RELATED"/>
    <property type="match status" value="1"/>
</dbReference>
<dbReference type="SUPFAM" id="SSF56574">
    <property type="entry name" value="Serpins"/>
    <property type="match status" value="1"/>
</dbReference>
<dbReference type="AlphaFoldDB" id="A0RY82"/>
<sequence length="421" mass="45096">MAYLAAAVVTIAAAAVAYSALSASDVQDALDPVTQDAPESMGTGPPDLASLSVVSASEIESAVIPREIADSNNGFAADFYRQVSGGKGNIFFSPMSMYTAFSLLYEGAGGEGANELEDVFGFEPDAQARHNSTAHAMASISRDDPHAELVMANALWQFSSAINPEYIDVGRSTYLATVEDPGDNPVDRINGWVSDATNEKISEVVGELDSDTVLVITNAIYFKGTWVKQFLPEHTLEDEWHGPSGGSAHYMRIKEHFGYAEYDGLQVLRMPYEGGRLSMLVLLPEPGGMSNLEESLSAGQMLEWTNGLSGRDVAVSLPKFTTSTSYGLKSYLLDLGVFSIFQMGSLDGVAPFALVSDARHVAFIDVNEEGAEAAAATSIGLIIESLRSAPEPRFIADRPFVFLIQDDESGAILFMGRVSEP</sequence>
<dbReference type="PATRIC" id="fig|414004.10.peg.1535"/>
<reference evidence="3 4" key="1">
    <citation type="journal article" date="2006" name="Proc. Natl. Acad. Sci. U.S.A.">
        <title>Genomic analysis of the uncultivated marine crenarchaeote Cenarchaeum symbiosum.</title>
        <authorList>
            <person name="Hallam S.J."/>
            <person name="Konstantinidis K.T."/>
            <person name="Putnam N."/>
            <person name="Schleper C."/>
            <person name="Watanabe Y."/>
            <person name="Sugahara J."/>
            <person name="Preston C."/>
            <person name="de la Torre J."/>
            <person name="Richardson P.M."/>
            <person name="DeLong E.F."/>
        </authorList>
    </citation>
    <scope>NUCLEOTIDE SEQUENCE [LARGE SCALE GENOMIC DNA]</scope>
    <source>
        <strain evidence="4">A</strain>
    </source>
</reference>
<protein>
    <submittedName>
        <fullName evidence="3">Serine protease inhibitor</fullName>
    </submittedName>
</protein>
<evidence type="ECO:0000313" key="4">
    <source>
        <dbReference type="Proteomes" id="UP000000758"/>
    </source>
</evidence>
<dbReference type="EMBL" id="DP000238">
    <property type="protein sequence ID" value="ABK78299.1"/>
    <property type="molecule type" value="Genomic_DNA"/>
</dbReference>
<gene>
    <name evidence="3" type="ordered locus">CENSYa_1682</name>
</gene>
<dbReference type="Gene3D" id="2.30.39.10">
    <property type="entry name" value="Alpha-1-antitrypsin, domain 1"/>
    <property type="match status" value="1"/>
</dbReference>
<evidence type="ECO:0000313" key="3">
    <source>
        <dbReference type="EMBL" id="ABK78299.1"/>
    </source>
</evidence>